<feature type="signal peptide" evidence="1">
    <location>
        <begin position="1"/>
        <end position="27"/>
    </location>
</feature>
<sequence length="183" mass="19912">MNKKIRFGILFALLGNFAVVATMPAQAAQNNMKIKGTLVNAPCVVLPENSKVEVDFGDIRLLDIYEPGFQFPNESFTLVLSDCDLTIAQKLKVKFSGTENLLLPGSLALTGSDLNPGLGIFIELTDGTPMKINQFSSLMPISKAGKNELQFNSFIKATSDVVNNKQVKVGKISATATFIFEYE</sequence>
<dbReference type="InterPro" id="IPR000259">
    <property type="entry name" value="Adhesion_dom_fimbrial"/>
</dbReference>
<dbReference type="InterPro" id="IPR050263">
    <property type="entry name" value="Bact_Fimbrial_Adh_Pro"/>
</dbReference>
<dbReference type="RefSeq" id="WP_132497089.1">
    <property type="nucleotide sequence ID" value="NZ_SMAS01000010.1"/>
</dbReference>
<dbReference type="SUPFAM" id="SSF49401">
    <property type="entry name" value="Bacterial adhesins"/>
    <property type="match status" value="1"/>
</dbReference>
<feature type="chain" id="PRO_5020879940" evidence="1">
    <location>
        <begin position="28"/>
        <end position="183"/>
    </location>
</feature>
<dbReference type="InterPro" id="IPR036937">
    <property type="entry name" value="Adhesion_dom_fimbrial_sf"/>
</dbReference>
<dbReference type="GO" id="GO:0043709">
    <property type="term" value="P:cell adhesion involved in single-species biofilm formation"/>
    <property type="evidence" value="ECO:0007669"/>
    <property type="project" value="TreeGrafter"/>
</dbReference>
<protein>
    <submittedName>
        <fullName evidence="3">Type 1 fimbria pilin</fullName>
    </submittedName>
</protein>
<organism evidence="3 4">
    <name type="scientific">Providencia alcalifaciens</name>
    <dbReference type="NCBI Taxonomy" id="126385"/>
    <lineage>
        <taxon>Bacteria</taxon>
        <taxon>Pseudomonadati</taxon>
        <taxon>Pseudomonadota</taxon>
        <taxon>Gammaproteobacteria</taxon>
        <taxon>Enterobacterales</taxon>
        <taxon>Morganellaceae</taxon>
        <taxon>Providencia</taxon>
    </lineage>
</organism>
<dbReference type="EMBL" id="SMAS01000010">
    <property type="protein sequence ID" value="TCT30158.1"/>
    <property type="molecule type" value="Genomic_DNA"/>
</dbReference>
<name>A0A4R3NL16_9GAMM</name>
<dbReference type="AlphaFoldDB" id="A0A4R3NL16"/>
<dbReference type="InterPro" id="IPR008966">
    <property type="entry name" value="Adhesion_dom_sf"/>
</dbReference>
<dbReference type="Gene3D" id="2.60.40.1090">
    <property type="entry name" value="Fimbrial-type adhesion domain"/>
    <property type="match status" value="1"/>
</dbReference>
<reference evidence="3 4" key="1">
    <citation type="submission" date="2019-03" db="EMBL/GenBank/DDBJ databases">
        <title>Genomic analyses of the natural microbiome of Caenorhabditis elegans.</title>
        <authorList>
            <person name="Samuel B."/>
        </authorList>
    </citation>
    <scope>NUCLEOTIDE SEQUENCE [LARGE SCALE GENOMIC DNA]</scope>
    <source>
        <strain evidence="3 4">JUb102</strain>
    </source>
</reference>
<accession>A0A4R3NL16</accession>
<keyword evidence="1" id="KW-0732">Signal</keyword>
<comment type="caution">
    <text evidence="3">The sequence shown here is derived from an EMBL/GenBank/DDBJ whole genome shotgun (WGS) entry which is preliminary data.</text>
</comment>
<dbReference type="Pfam" id="PF00419">
    <property type="entry name" value="Fimbrial"/>
    <property type="match status" value="1"/>
</dbReference>
<dbReference type="Proteomes" id="UP000295055">
    <property type="component" value="Unassembled WGS sequence"/>
</dbReference>
<dbReference type="OrthoDB" id="6455435at2"/>
<evidence type="ECO:0000256" key="1">
    <source>
        <dbReference type="SAM" id="SignalP"/>
    </source>
</evidence>
<proteinExistence type="predicted"/>
<evidence type="ECO:0000259" key="2">
    <source>
        <dbReference type="Pfam" id="PF00419"/>
    </source>
</evidence>
<dbReference type="GO" id="GO:0009289">
    <property type="term" value="C:pilus"/>
    <property type="evidence" value="ECO:0007669"/>
    <property type="project" value="InterPro"/>
</dbReference>
<dbReference type="PANTHER" id="PTHR33420:SF9">
    <property type="entry name" value="MINOR FIMBRIAL SUBUNIT"/>
    <property type="match status" value="1"/>
</dbReference>
<gene>
    <name evidence="3" type="ORF">EC835_11029</name>
</gene>
<dbReference type="PANTHER" id="PTHR33420">
    <property type="entry name" value="FIMBRIAL SUBUNIT ELFA-RELATED"/>
    <property type="match status" value="1"/>
</dbReference>
<evidence type="ECO:0000313" key="4">
    <source>
        <dbReference type="Proteomes" id="UP000295055"/>
    </source>
</evidence>
<feature type="domain" description="Fimbrial-type adhesion" evidence="2">
    <location>
        <begin position="33"/>
        <end position="182"/>
    </location>
</feature>
<evidence type="ECO:0000313" key="3">
    <source>
        <dbReference type="EMBL" id="TCT30158.1"/>
    </source>
</evidence>